<sequence length="87" mass="9291">MMLLPVVQAAEIVEITPGHMWFPPVVFGVITLVIFIALLAVTFSFRNMSESHPVNPTVAKYEPVGHPGHPIVESDGNSSAGSIEAGH</sequence>
<evidence type="ECO:0000256" key="2">
    <source>
        <dbReference type="SAM" id="Phobius"/>
    </source>
</evidence>
<keyword evidence="2" id="KW-0812">Transmembrane</keyword>
<accession>A0ABW5RK42</accession>
<dbReference type="RefSeq" id="WP_159421369.1">
    <property type="nucleotide sequence ID" value="NZ_JBHUNF010000003.1"/>
</dbReference>
<gene>
    <name evidence="3" type="ORF">ACFSUQ_06120</name>
</gene>
<feature type="transmembrane region" description="Helical" evidence="2">
    <location>
        <begin position="20"/>
        <end position="43"/>
    </location>
</feature>
<keyword evidence="2" id="KW-1133">Transmembrane helix</keyword>
<keyword evidence="2" id="KW-0472">Membrane</keyword>
<evidence type="ECO:0000313" key="3">
    <source>
        <dbReference type="EMBL" id="MFD2674874.1"/>
    </source>
</evidence>
<name>A0ABW5RK42_9MICO</name>
<proteinExistence type="predicted"/>
<reference evidence="4" key="1">
    <citation type="journal article" date="2019" name="Int. J. Syst. Evol. Microbiol.">
        <title>The Global Catalogue of Microorganisms (GCM) 10K type strain sequencing project: providing services to taxonomists for standard genome sequencing and annotation.</title>
        <authorList>
            <consortium name="The Broad Institute Genomics Platform"/>
            <consortium name="The Broad Institute Genome Sequencing Center for Infectious Disease"/>
            <person name="Wu L."/>
            <person name="Ma J."/>
        </authorList>
    </citation>
    <scope>NUCLEOTIDE SEQUENCE [LARGE SCALE GENOMIC DNA]</scope>
    <source>
        <strain evidence="4">TISTR 1511</strain>
    </source>
</reference>
<feature type="region of interest" description="Disordered" evidence="1">
    <location>
        <begin position="65"/>
        <end position="87"/>
    </location>
</feature>
<keyword evidence="4" id="KW-1185">Reference proteome</keyword>
<evidence type="ECO:0000313" key="4">
    <source>
        <dbReference type="Proteomes" id="UP001597453"/>
    </source>
</evidence>
<protein>
    <submittedName>
        <fullName evidence="3">Uncharacterized protein</fullName>
    </submittedName>
</protein>
<comment type="caution">
    <text evidence="3">The sequence shown here is derived from an EMBL/GenBank/DDBJ whole genome shotgun (WGS) entry which is preliminary data.</text>
</comment>
<dbReference type="EMBL" id="JBHUNF010000003">
    <property type="protein sequence ID" value="MFD2674874.1"/>
    <property type="molecule type" value="Genomic_DNA"/>
</dbReference>
<dbReference type="Proteomes" id="UP001597453">
    <property type="component" value="Unassembled WGS sequence"/>
</dbReference>
<organism evidence="3 4">
    <name type="scientific">Gulosibacter bifidus</name>
    <dbReference type="NCBI Taxonomy" id="272239"/>
    <lineage>
        <taxon>Bacteria</taxon>
        <taxon>Bacillati</taxon>
        <taxon>Actinomycetota</taxon>
        <taxon>Actinomycetes</taxon>
        <taxon>Micrococcales</taxon>
        <taxon>Microbacteriaceae</taxon>
        <taxon>Gulosibacter</taxon>
    </lineage>
</organism>
<evidence type="ECO:0000256" key="1">
    <source>
        <dbReference type="SAM" id="MobiDB-lite"/>
    </source>
</evidence>